<dbReference type="Proteomes" id="UP001152799">
    <property type="component" value="Chromosome 1"/>
</dbReference>
<evidence type="ECO:0000256" key="2">
    <source>
        <dbReference type="ARBA" id="ARBA00022692"/>
    </source>
</evidence>
<feature type="transmembrane region" description="Helical" evidence="5">
    <location>
        <begin position="196"/>
        <end position="214"/>
    </location>
</feature>
<evidence type="ECO:0000313" key="7">
    <source>
        <dbReference type="Proteomes" id="UP001152799"/>
    </source>
</evidence>
<feature type="transmembrane region" description="Helical" evidence="5">
    <location>
        <begin position="254"/>
        <end position="275"/>
    </location>
</feature>
<dbReference type="EMBL" id="OU892277">
    <property type="protein sequence ID" value="CAG9761127.1"/>
    <property type="molecule type" value="Genomic_DNA"/>
</dbReference>
<keyword evidence="2 5" id="KW-0812">Transmembrane</keyword>
<keyword evidence="3 5" id="KW-1133">Transmembrane helix</keyword>
<organism evidence="6 7">
    <name type="scientific">Ceutorhynchus assimilis</name>
    <name type="common">cabbage seed weevil</name>
    <dbReference type="NCBI Taxonomy" id="467358"/>
    <lineage>
        <taxon>Eukaryota</taxon>
        <taxon>Metazoa</taxon>
        <taxon>Ecdysozoa</taxon>
        <taxon>Arthropoda</taxon>
        <taxon>Hexapoda</taxon>
        <taxon>Insecta</taxon>
        <taxon>Pterygota</taxon>
        <taxon>Neoptera</taxon>
        <taxon>Endopterygota</taxon>
        <taxon>Coleoptera</taxon>
        <taxon>Polyphaga</taxon>
        <taxon>Cucujiformia</taxon>
        <taxon>Curculionidae</taxon>
        <taxon>Ceutorhynchinae</taxon>
        <taxon>Ceutorhynchus</taxon>
    </lineage>
</organism>
<comment type="subcellular location">
    <subcellularLocation>
        <location evidence="1">Membrane</location>
        <topology evidence="1">Multi-pass membrane protein</topology>
    </subcellularLocation>
</comment>
<feature type="transmembrane region" description="Helical" evidence="5">
    <location>
        <begin position="135"/>
        <end position="157"/>
    </location>
</feature>
<keyword evidence="7" id="KW-1185">Reference proteome</keyword>
<gene>
    <name evidence="6" type="ORF">CEUTPL_LOCUS1838</name>
</gene>
<dbReference type="AlphaFoldDB" id="A0A9N9QEE2"/>
<dbReference type="PANTHER" id="PTHR23291:SF127">
    <property type="entry name" value="PROTEIN LIFEGUARD 1-LIKE"/>
    <property type="match status" value="1"/>
</dbReference>
<name>A0A9N9QEE2_9CUCU</name>
<comment type="similarity">
    <text evidence="5">Belongs to the BI1 family.</text>
</comment>
<dbReference type="GO" id="GO:0016020">
    <property type="term" value="C:membrane"/>
    <property type="evidence" value="ECO:0007669"/>
    <property type="project" value="UniProtKB-SubCell"/>
</dbReference>
<dbReference type="GO" id="GO:2001234">
    <property type="term" value="P:negative regulation of apoptotic signaling pathway"/>
    <property type="evidence" value="ECO:0007669"/>
    <property type="project" value="TreeGrafter"/>
</dbReference>
<evidence type="ECO:0000256" key="5">
    <source>
        <dbReference type="RuleBase" id="RU004379"/>
    </source>
</evidence>
<evidence type="ECO:0000256" key="3">
    <source>
        <dbReference type="ARBA" id="ARBA00022989"/>
    </source>
</evidence>
<evidence type="ECO:0000256" key="1">
    <source>
        <dbReference type="ARBA" id="ARBA00004141"/>
    </source>
</evidence>
<proteinExistence type="inferred from homology"/>
<protein>
    <submittedName>
        <fullName evidence="6">Uncharacterized protein</fullName>
    </submittedName>
</protein>
<feature type="transmembrane region" description="Helical" evidence="5">
    <location>
        <begin position="169"/>
        <end position="190"/>
    </location>
</feature>
<sequence length="305" mass="35488">MDVKENFTTLEACAGKNTTRTGGDSFVLLRRNEKSPKANVHQNEAVDAYRNHLSSSRWGHYHSESRHLTLEIEEPSCSGQNGDKHPYNNNWLSLICDELEMSHPFVRKCIILCVQFSLIFALTLCSMFYTPMKVFLRQHITTVMIMFHLFAFTFLSLISFKPLQRKFPLNYVFLLMLTISMSYVIGYLSALFHFKVFRVVFPTNMLICFLISILSCQRSFNISKWLFIIAPVAVFMLAFGFISLVYTILGCKRLWIVCCGLLFPHFSVFLLYDFVLYTAFNRFFILPYDDMHFGREAYGIITGRM</sequence>
<evidence type="ECO:0000313" key="6">
    <source>
        <dbReference type="EMBL" id="CAG9761127.1"/>
    </source>
</evidence>
<accession>A0A9N9QEE2</accession>
<feature type="transmembrane region" description="Helical" evidence="5">
    <location>
        <begin position="109"/>
        <end position="129"/>
    </location>
</feature>
<evidence type="ECO:0000256" key="4">
    <source>
        <dbReference type="ARBA" id="ARBA00023136"/>
    </source>
</evidence>
<dbReference type="GO" id="GO:0005783">
    <property type="term" value="C:endoplasmic reticulum"/>
    <property type="evidence" value="ECO:0007669"/>
    <property type="project" value="TreeGrafter"/>
</dbReference>
<keyword evidence="4 5" id="KW-0472">Membrane</keyword>
<reference evidence="6" key="1">
    <citation type="submission" date="2022-01" db="EMBL/GenBank/DDBJ databases">
        <authorList>
            <person name="King R."/>
        </authorList>
    </citation>
    <scope>NUCLEOTIDE SEQUENCE</scope>
</reference>
<dbReference type="InterPro" id="IPR006214">
    <property type="entry name" value="Bax_inhibitor_1-related"/>
</dbReference>
<dbReference type="OrthoDB" id="6624577at2759"/>
<feature type="transmembrane region" description="Helical" evidence="5">
    <location>
        <begin position="226"/>
        <end position="248"/>
    </location>
</feature>
<dbReference type="PANTHER" id="PTHR23291">
    <property type="entry name" value="BAX INHIBITOR-RELATED"/>
    <property type="match status" value="1"/>
</dbReference>
<dbReference type="GO" id="GO:0005794">
    <property type="term" value="C:Golgi apparatus"/>
    <property type="evidence" value="ECO:0007669"/>
    <property type="project" value="TreeGrafter"/>
</dbReference>